<sequence length="274" mass="32133">MLPTKPELKFKYLLKSLFAALGKNFPVTLFFDDFQWFSVSDLDLWREVNALIAKDGLDSRIVLLATFDTSLGGNLQKFKRNIDFEFREFQMPNLSLEPFVEYTREFMIPGHLNLQENIERNEKSIDIQVQSVSKFLFEKSKGNALTSLLIIQHLHLNNLIKYDSTSNIIPTWNVDFDKIQNIPSTNDDLYQARLDQFFNEEDIEVFKYIACIFNKTSFSLYDLSIVSKNSHQTVAKVLSKAIEYNLIYPINIFYKFPFHLEKEVLPFEIDDMDM</sequence>
<dbReference type="Proteomes" id="UP000094112">
    <property type="component" value="Unassembled WGS sequence"/>
</dbReference>
<evidence type="ECO:0000313" key="1">
    <source>
        <dbReference type="EMBL" id="ODQ62743.1"/>
    </source>
</evidence>
<dbReference type="EMBL" id="KV454208">
    <property type="protein sequence ID" value="ODQ62743.1"/>
    <property type="molecule type" value="Genomic_DNA"/>
</dbReference>
<evidence type="ECO:0008006" key="3">
    <source>
        <dbReference type="Google" id="ProtNLM"/>
    </source>
</evidence>
<dbReference type="AlphaFoldDB" id="A0A1E3PBF0"/>
<evidence type="ECO:0000313" key="2">
    <source>
        <dbReference type="Proteomes" id="UP000094112"/>
    </source>
</evidence>
<keyword evidence="2" id="KW-1185">Reference proteome</keyword>
<name>A0A1E3PBF0_WICAA</name>
<proteinExistence type="predicted"/>
<organism evidence="1 2">
    <name type="scientific">Wickerhamomyces anomalus (strain ATCC 58044 / CBS 1984 / NCYC 433 / NRRL Y-366-8)</name>
    <name type="common">Yeast</name>
    <name type="synonym">Hansenula anomala</name>
    <dbReference type="NCBI Taxonomy" id="683960"/>
    <lineage>
        <taxon>Eukaryota</taxon>
        <taxon>Fungi</taxon>
        <taxon>Dikarya</taxon>
        <taxon>Ascomycota</taxon>
        <taxon>Saccharomycotina</taxon>
        <taxon>Saccharomycetes</taxon>
        <taxon>Phaffomycetales</taxon>
        <taxon>Wickerhamomycetaceae</taxon>
        <taxon>Wickerhamomyces</taxon>
    </lineage>
</organism>
<feature type="non-terminal residue" evidence="1">
    <location>
        <position position="274"/>
    </location>
</feature>
<protein>
    <recommendedName>
        <fullName evidence="3">Orc1-like AAA ATPase domain-containing protein</fullName>
    </recommendedName>
</protein>
<gene>
    <name evidence="1" type="ORF">WICANDRAFT_88524</name>
</gene>
<dbReference type="OrthoDB" id="3980355at2759"/>
<dbReference type="RefSeq" id="XP_019041950.1">
    <property type="nucleotide sequence ID" value="XM_019186161.1"/>
</dbReference>
<reference evidence="1 2" key="1">
    <citation type="journal article" date="2016" name="Proc. Natl. Acad. Sci. U.S.A.">
        <title>Comparative genomics of biotechnologically important yeasts.</title>
        <authorList>
            <person name="Riley R."/>
            <person name="Haridas S."/>
            <person name="Wolfe K.H."/>
            <person name="Lopes M.R."/>
            <person name="Hittinger C.T."/>
            <person name="Goeker M."/>
            <person name="Salamov A.A."/>
            <person name="Wisecaver J.H."/>
            <person name="Long T.M."/>
            <person name="Calvey C.H."/>
            <person name="Aerts A.L."/>
            <person name="Barry K.W."/>
            <person name="Choi C."/>
            <person name="Clum A."/>
            <person name="Coughlan A.Y."/>
            <person name="Deshpande S."/>
            <person name="Douglass A.P."/>
            <person name="Hanson S.J."/>
            <person name="Klenk H.-P."/>
            <person name="LaButti K.M."/>
            <person name="Lapidus A."/>
            <person name="Lindquist E.A."/>
            <person name="Lipzen A.M."/>
            <person name="Meier-Kolthoff J.P."/>
            <person name="Ohm R.A."/>
            <person name="Otillar R.P."/>
            <person name="Pangilinan J.L."/>
            <person name="Peng Y."/>
            <person name="Rokas A."/>
            <person name="Rosa C.A."/>
            <person name="Scheuner C."/>
            <person name="Sibirny A.A."/>
            <person name="Slot J.C."/>
            <person name="Stielow J.B."/>
            <person name="Sun H."/>
            <person name="Kurtzman C.P."/>
            <person name="Blackwell M."/>
            <person name="Grigoriev I.V."/>
            <person name="Jeffries T.W."/>
        </authorList>
    </citation>
    <scope>NUCLEOTIDE SEQUENCE [LARGE SCALE GENOMIC DNA]</scope>
    <source>
        <strain evidence="2">ATCC 58044 / CBS 1984 / NCYC 433 / NRRL Y-366-8</strain>
    </source>
</reference>
<accession>A0A1E3PBF0</accession>
<dbReference type="GeneID" id="30203407"/>
<dbReference type="STRING" id="683960.A0A1E3PBF0"/>